<evidence type="ECO:0000256" key="1">
    <source>
        <dbReference type="SAM" id="MobiDB-lite"/>
    </source>
</evidence>
<reference evidence="3" key="1">
    <citation type="submission" date="2021-02" db="EMBL/GenBank/DDBJ databases">
        <title>Phycicoccus sp. MQZ13P-5T, whole genome shotgun sequence.</title>
        <authorList>
            <person name="Tuo L."/>
        </authorList>
    </citation>
    <scope>NUCLEOTIDE SEQUENCE</scope>
    <source>
        <strain evidence="3">MQZ13P-5</strain>
    </source>
</reference>
<feature type="compositionally biased region" description="Low complexity" evidence="1">
    <location>
        <begin position="71"/>
        <end position="88"/>
    </location>
</feature>
<keyword evidence="2" id="KW-0472">Membrane</keyword>
<keyword evidence="4" id="KW-1185">Reference proteome</keyword>
<dbReference type="EMBL" id="JAFDVD010000013">
    <property type="protein sequence ID" value="MBM6401261.1"/>
    <property type="molecule type" value="Genomic_DNA"/>
</dbReference>
<feature type="region of interest" description="Disordered" evidence="1">
    <location>
        <begin position="143"/>
        <end position="166"/>
    </location>
</feature>
<feature type="compositionally biased region" description="Polar residues" evidence="1">
    <location>
        <begin position="208"/>
        <end position="218"/>
    </location>
</feature>
<keyword evidence="2" id="KW-1133">Transmembrane helix</keyword>
<accession>A0ABS2CQ45</accession>
<keyword evidence="2" id="KW-0812">Transmembrane</keyword>
<feature type="compositionally biased region" description="Low complexity" evidence="1">
    <location>
        <begin position="143"/>
        <end position="159"/>
    </location>
</feature>
<dbReference type="RefSeq" id="WP_204131717.1">
    <property type="nucleotide sequence ID" value="NZ_JAFDVD010000013.1"/>
</dbReference>
<evidence type="ECO:0000256" key="2">
    <source>
        <dbReference type="SAM" id="Phobius"/>
    </source>
</evidence>
<feature type="compositionally biased region" description="Basic and acidic residues" evidence="1">
    <location>
        <begin position="1"/>
        <end position="16"/>
    </location>
</feature>
<organism evidence="3 4">
    <name type="scientific">Phycicoccus sonneratiae</name>
    <dbReference type="NCBI Taxonomy" id="2807628"/>
    <lineage>
        <taxon>Bacteria</taxon>
        <taxon>Bacillati</taxon>
        <taxon>Actinomycetota</taxon>
        <taxon>Actinomycetes</taxon>
        <taxon>Micrococcales</taxon>
        <taxon>Intrasporangiaceae</taxon>
        <taxon>Phycicoccus</taxon>
    </lineage>
</organism>
<feature type="region of interest" description="Disordered" evidence="1">
    <location>
        <begin position="1"/>
        <end position="27"/>
    </location>
</feature>
<evidence type="ECO:0000313" key="3">
    <source>
        <dbReference type="EMBL" id="MBM6401261.1"/>
    </source>
</evidence>
<evidence type="ECO:0000313" key="4">
    <source>
        <dbReference type="Proteomes" id="UP001430172"/>
    </source>
</evidence>
<feature type="transmembrane region" description="Helical" evidence="2">
    <location>
        <begin position="106"/>
        <end position="126"/>
    </location>
</feature>
<sequence>MSNRHDDTDPIEHDPTGMRALLGSLPDPGPMPADLVARIEAALAAEAAAEASAAASSTPLAAVARLDPARGEVSSAGGGARAAAGPAGDADDEGSRVVPLRRRSRWHLVAVAAGVVGVLGLGGLVVETLRPGGLQASIGMSAEDSAAGGSSGSGAEPDAAGGGPATLFAEDGALGVVVLGSGRQYSTSGLADEVRASLPWDGTGREATATSSPQNAPQSDREQGFGPLAGAAGARACADGLGVPATETVVVDLATVDGQDAAVLVATSSDGERRVWAVSRSCSATAPGVLAGPVPVS</sequence>
<dbReference type="Proteomes" id="UP001430172">
    <property type="component" value="Unassembled WGS sequence"/>
</dbReference>
<proteinExistence type="predicted"/>
<feature type="region of interest" description="Disordered" evidence="1">
    <location>
        <begin position="71"/>
        <end position="96"/>
    </location>
</feature>
<protein>
    <submittedName>
        <fullName evidence="3">Uncharacterized protein</fullName>
    </submittedName>
</protein>
<name>A0ABS2CQ45_9MICO</name>
<comment type="caution">
    <text evidence="3">The sequence shown here is derived from an EMBL/GenBank/DDBJ whole genome shotgun (WGS) entry which is preliminary data.</text>
</comment>
<feature type="region of interest" description="Disordered" evidence="1">
    <location>
        <begin position="201"/>
        <end position="228"/>
    </location>
</feature>
<gene>
    <name evidence="3" type="ORF">JQN70_12755</name>
</gene>